<comment type="subcellular location">
    <subcellularLocation>
        <location evidence="3">Endoplasmic reticulum membrane</location>
        <topology evidence="3">Peripheral membrane protein</topology>
        <orientation evidence="3">Cytoplasmic side</orientation>
    </subcellularLocation>
</comment>
<dbReference type="STRING" id="1408657.A0A0W4ZUR6"/>
<reference evidence="6" key="1">
    <citation type="journal article" date="2016" name="Nat. Commun.">
        <title>Genome analysis of three Pneumocystis species reveals adaptation mechanisms to life exclusively in mammalian hosts.</title>
        <authorList>
            <person name="Ma L."/>
            <person name="Chen Z."/>
            <person name="Huang D.W."/>
            <person name="Kutty G."/>
            <person name="Ishihara M."/>
            <person name="Wang H."/>
            <person name="Abouelleil A."/>
            <person name="Bishop L."/>
            <person name="Davey E."/>
            <person name="Deng R."/>
            <person name="Deng X."/>
            <person name="Fan L."/>
            <person name="Fantoni G."/>
            <person name="Fitzgerald M."/>
            <person name="Gogineni E."/>
            <person name="Goldberg J.M."/>
            <person name="Handley G."/>
            <person name="Hu X."/>
            <person name="Huber C."/>
            <person name="Jiao X."/>
            <person name="Jones K."/>
            <person name="Levin J.Z."/>
            <person name="Liu Y."/>
            <person name="Macdonald P."/>
            <person name="Melnikov A."/>
            <person name="Raley C."/>
            <person name="Sassi M."/>
            <person name="Sherman B.T."/>
            <person name="Song X."/>
            <person name="Sykes S."/>
            <person name="Tran B."/>
            <person name="Walsh L."/>
            <person name="Xia Y."/>
            <person name="Yang J."/>
            <person name="Young S."/>
            <person name="Zeng Q."/>
            <person name="Zheng X."/>
            <person name="Stephens R."/>
            <person name="Nusbaum C."/>
            <person name="Birren B.W."/>
            <person name="Azadi P."/>
            <person name="Lempicki R.A."/>
            <person name="Cuomo C.A."/>
            <person name="Kovacs J.A."/>
        </authorList>
    </citation>
    <scope>NUCLEOTIDE SEQUENCE [LARGE SCALE GENOMIC DNA]</scope>
    <source>
        <strain evidence="6">RU7</strain>
    </source>
</reference>
<dbReference type="EMBL" id="LFWA01000003">
    <property type="protein sequence ID" value="KTW32126.1"/>
    <property type="molecule type" value="Genomic_DNA"/>
</dbReference>
<dbReference type="RefSeq" id="XP_018230818.1">
    <property type="nucleotide sequence ID" value="XM_018373072.1"/>
</dbReference>
<dbReference type="Proteomes" id="UP000053447">
    <property type="component" value="Unassembled WGS sequence"/>
</dbReference>
<dbReference type="InterPro" id="IPR011990">
    <property type="entry name" value="TPR-like_helical_dom_sf"/>
</dbReference>
<evidence type="ECO:0000256" key="3">
    <source>
        <dbReference type="RuleBase" id="RU367091"/>
    </source>
</evidence>
<dbReference type="eggNOG" id="KOG3060">
    <property type="taxonomic scope" value="Eukaryota"/>
</dbReference>
<accession>A0A0W4ZUR6</accession>
<evidence type="ECO:0000259" key="4">
    <source>
        <dbReference type="Pfam" id="PF22890"/>
    </source>
</evidence>
<proteinExistence type="inferred from homology"/>
<keyword evidence="3" id="KW-0472">Membrane</keyword>
<name>A0A0W4ZUR6_PNEJ7</name>
<comment type="subunit">
    <text evidence="3">Component of the ER membrane protein complex (EMC).</text>
</comment>
<dbReference type="PANTHER" id="PTHR12760">
    <property type="entry name" value="TETRATRICOPEPTIDE REPEAT PROTEIN"/>
    <property type="match status" value="1"/>
</dbReference>
<feature type="domain" description="EMC2 TPR-like" evidence="4">
    <location>
        <begin position="82"/>
        <end position="190"/>
    </location>
</feature>
<organism evidence="5 6">
    <name type="scientific">Pneumocystis jirovecii (strain RU7)</name>
    <name type="common">Human pneumocystis pneumonia agent</name>
    <dbReference type="NCBI Taxonomy" id="1408657"/>
    <lineage>
        <taxon>Eukaryota</taxon>
        <taxon>Fungi</taxon>
        <taxon>Dikarya</taxon>
        <taxon>Ascomycota</taxon>
        <taxon>Taphrinomycotina</taxon>
        <taxon>Pneumocystomycetes</taxon>
        <taxon>Pneumocystaceae</taxon>
        <taxon>Pneumocystis</taxon>
    </lineage>
</organism>
<dbReference type="VEuPathDB" id="FungiDB:T551_00808"/>
<dbReference type="GeneID" id="28939327"/>
<keyword evidence="6" id="KW-1185">Reference proteome</keyword>
<comment type="function">
    <text evidence="3">Part of the endoplasmic reticulum membrane protein complex (EMC) that enables the energy-independent insertion into endoplasmic reticulum membranes of newly synthesized membrane proteins.</text>
</comment>
<evidence type="ECO:0000256" key="2">
    <source>
        <dbReference type="ARBA" id="ARBA00022803"/>
    </source>
</evidence>
<evidence type="ECO:0000313" key="6">
    <source>
        <dbReference type="Proteomes" id="UP000053447"/>
    </source>
</evidence>
<dbReference type="GO" id="GO:0072546">
    <property type="term" value="C:EMC complex"/>
    <property type="evidence" value="ECO:0007669"/>
    <property type="project" value="UniProtKB-UniRule"/>
</dbReference>
<dbReference type="InterPro" id="IPR055217">
    <property type="entry name" value="TPR_EMC2"/>
</dbReference>
<evidence type="ECO:0000256" key="1">
    <source>
        <dbReference type="ARBA" id="ARBA00022737"/>
    </source>
</evidence>
<dbReference type="OrthoDB" id="124397at2759"/>
<protein>
    <recommendedName>
        <fullName evidence="3">ER membrane protein complex subunit 2</fullName>
    </recommendedName>
</protein>
<comment type="similarity">
    <text evidence="3">Belongs to the EMC2 family.</text>
</comment>
<keyword evidence="1" id="KW-0677">Repeat</keyword>
<dbReference type="SUPFAM" id="SSF48452">
    <property type="entry name" value="TPR-like"/>
    <property type="match status" value="1"/>
</dbReference>
<dbReference type="Pfam" id="PF22890">
    <property type="entry name" value="TPR_EMC2"/>
    <property type="match status" value="1"/>
</dbReference>
<gene>
    <name evidence="5" type="ORF">T551_00808</name>
</gene>
<comment type="caution">
    <text evidence="5">The sequence shown here is derived from an EMBL/GenBank/DDBJ whole genome shotgun (WGS) entry which is preliminary data.</text>
</comment>
<evidence type="ECO:0000313" key="5">
    <source>
        <dbReference type="EMBL" id="KTW32126.1"/>
    </source>
</evidence>
<dbReference type="Gene3D" id="1.25.40.10">
    <property type="entry name" value="Tetratricopeptide repeat domain"/>
    <property type="match status" value="1"/>
</dbReference>
<keyword evidence="3" id="KW-0256">Endoplasmic reticulum</keyword>
<dbReference type="InterPro" id="IPR039856">
    <property type="entry name" value="EMC2-like"/>
</dbReference>
<dbReference type="AlphaFoldDB" id="A0A0W4ZUR6"/>
<keyword evidence="2" id="KW-0802">TPR repeat</keyword>
<sequence length="300" mass="34625">MNNNIEALKKLRTINTSCPESVLKLSKPIVLSNNYSLFGDEIWEIYEQTFLAALEIGDDELANQCLTKLLKKFPTSISVIVLKGLYLEAIGNTSEALKYYSDILSMNESNIPISKRRIALLRSLGRTEEAVNELVKFLDIWYLDTEAWAELADIYFSFHFRYKKASFCYSELLLLQPFSHLIHARYALVLYIQSFTEPDLLHIATKEYLRSIELYNNFLQGFCGLKQCCISLLKQPSSFWNNNKRITVGTNLLEEKPLKLKKVKSLDDMASKMLKKFLHEGKPPINEKNLQKFIKSLIES</sequence>